<comment type="caution">
    <text evidence="1">The sequence shown here is derived from an EMBL/GenBank/DDBJ whole genome shotgun (WGS) entry which is preliminary data.</text>
</comment>
<gene>
    <name evidence="1" type="ORF">CYCCA115_LOCUS1512</name>
</gene>
<organism evidence="1 2">
    <name type="scientific">Cylindrotheca closterium</name>
    <dbReference type="NCBI Taxonomy" id="2856"/>
    <lineage>
        <taxon>Eukaryota</taxon>
        <taxon>Sar</taxon>
        <taxon>Stramenopiles</taxon>
        <taxon>Ochrophyta</taxon>
        <taxon>Bacillariophyta</taxon>
        <taxon>Bacillariophyceae</taxon>
        <taxon>Bacillariophycidae</taxon>
        <taxon>Bacillariales</taxon>
        <taxon>Bacillariaceae</taxon>
        <taxon>Cylindrotheca</taxon>
    </lineage>
</organism>
<evidence type="ECO:0000313" key="2">
    <source>
        <dbReference type="Proteomes" id="UP001295423"/>
    </source>
</evidence>
<name>A0AAD2FGB2_9STRA</name>
<dbReference type="EMBL" id="CAKOGP040000056">
    <property type="protein sequence ID" value="CAJ1928599.1"/>
    <property type="molecule type" value="Genomic_DNA"/>
</dbReference>
<protein>
    <submittedName>
        <fullName evidence="1">Uncharacterized protein</fullName>
    </submittedName>
</protein>
<keyword evidence="2" id="KW-1185">Reference proteome</keyword>
<proteinExistence type="predicted"/>
<reference evidence="1" key="1">
    <citation type="submission" date="2023-08" db="EMBL/GenBank/DDBJ databases">
        <authorList>
            <person name="Audoor S."/>
            <person name="Bilcke G."/>
        </authorList>
    </citation>
    <scope>NUCLEOTIDE SEQUENCE</scope>
</reference>
<accession>A0AAD2FGB2</accession>
<evidence type="ECO:0000313" key="1">
    <source>
        <dbReference type="EMBL" id="CAJ1928599.1"/>
    </source>
</evidence>
<sequence>MQMASSAVLRTYLSQKPSQPFPDFYSYMNNKWPPNGDNIWRLYQQAVYSSLQPYSYSNVLRYTQEIWSVRFERGDTAAFDHTFAATRAYRDKKSMGKKCFADFNNGRIGEIGGIYAVPTTKLSNVSHGLTQAAPQLKMYPY</sequence>
<dbReference type="Proteomes" id="UP001295423">
    <property type="component" value="Unassembled WGS sequence"/>
</dbReference>
<dbReference type="AlphaFoldDB" id="A0AAD2FGB2"/>